<gene>
    <name evidence="1" type="ORF">SAMN05444580_103173</name>
</gene>
<evidence type="ECO:0000313" key="1">
    <source>
        <dbReference type="EMBL" id="SDD17307.1"/>
    </source>
</evidence>
<keyword evidence="2" id="KW-1185">Reference proteome</keyword>
<protein>
    <recommendedName>
        <fullName evidence="3">NIPSNAP protein</fullName>
    </recommendedName>
</protein>
<evidence type="ECO:0008006" key="3">
    <source>
        <dbReference type="Google" id="ProtNLM"/>
    </source>
</evidence>
<evidence type="ECO:0000313" key="2">
    <source>
        <dbReference type="Proteomes" id="UP000199417"/>
    </source>
</evidence>
<dbReference type="RefSeq" id="WP_139191149.1">
    <property type="nucleotide sequence ID" value="NZ_FNAB01000003.1"/>
</dbReference>
<organism evidence="1 2">
    <name type="scientific">Rhodococcus tukisamuensis</name>
    <dbReference type="NCBI Taxonomy" id="168276"/>
    <lineage>
        <taxon>Bacteria</taxon>
        <taxon>Bacillati</taxon>
        <taxon>Actinomycetota</taxon>
        <taxon>Actinomycetes</taxon>
        <taxon>Mycobacteriales</taxon>
        <taxon>Nocardiaceae</taxon>
        <taxon>Rhodococcus</taxon>
    </lineage>
</organism>
<sequence length="103" mass="11752">MSEYLWLVQLDIPEEMEDEFNRIYDTEHAPNISKVPGVLGVQRYVLENPVAGVQKYATLYRVNSPDLPQTPEWLAASAEGDWKTVIQPYAVNPTLSMFRAIPE</sequence>
<dbReference type="EMBL" id="FNAB01000003">
    <property type="protein sequence ID" value="SDD17307.1"/>
    <property type="molecule type" value="Genomic_DNA"/>
</dbReference>
<proteinExistence type="predicted"/>
<accession>A0A1G6SM72</accession>
<dbReference type="InterPro" id="IPR011008">
    <property type="entry name" value="Dimeric_a/b-barrel"/>
</dbReference>
<dbReference type="SUPFAM" id="SSF54909">
    <property type="entry name" value="Dimeric alpha+beta barrel"/>
    <property type="match status" value="1"/>
</dbReference>
<name>A0A1G6SM72_9NOCA</name>
<dbReference type="Proteomes" id="UP000199417">
    <property type="component" value="Unassembled WGS sequence"/>
</dbReference>
<dbReference type="AlphaFoldDB" id="A0A1G6SM72"/>
<reference evidence="1 2" key="1">
    <citation type="submission" date="2016-10" db="EMBL/GenBank/DDBJ databases">
        <authorList>
            <person name="de Groot N.N."/>
        </authorList>
    </citation>
    <scope>NUCLEOTIDE SEQUENCE [LARGE SCALE GENOMIC DNA]</scope>
    <source>
        <strain evidence="1 2">JCM 11308</strain>
    </source>
</reference>